<keyword evidence="2" id="KW-0663">Pyridoxal phosphate</keyword>
<dbReference type="PRINTS" id="PR01182">
    <property type="entry name" value="ORNDCRBXLASE"/>
</dbReference>
<organism evidence="5 6">
    <name type="scientific">Nonomuraea deserti</name>
    <dbReference type="NCBI Taxonomy" id="1848322"/>
    <lineage>
        <taxon>Bacteria</taxon>
        <taxon>Bacillati</taxon>
        <taxon>Actinomycetota</taxon>
        <taxon>Actinomycetes</taxon>
        <taxon>Streptosporangiales</taxon>
        <taxon>Streptosporangiaceae</taxon>
        <taxon>Nonomuraea</taxon>
    </lineage>
</organism>
<dbReference type="Gene3D" id="3.20.20.10">
    <property type="entry name" value="Alanine racemase"/>
    <property type="match status" value="1"/>
</dbReference>
<evidence type="ECO:0000256" key="3">
    <source>
        <dbReference type="SAM" id="MobiDB-lite"/>
    </source>
</evidence>
<gene>
    <name evidence="5" type="ORF">E1292_35365</name>
</gene>
<feature type="compositionally biased region" description="Basic residues" evidence="3">
    <location>
        <begin position="53"/>
        <end position="79"/>
    </location>
</feature>
<dbReference type="InterPro" id="IPR029066">
    <property type="entry name" value="PLP-binding_barrel"/>
</dbReference>
<dbReference type="GO" id="GO:0009089">
    <property type="term" value="P:lysine biosynthetic process via diaminopimelate"/>
    <property type="evidence" value="ECO:0007669"/>
    <property type="project" value="TreeGrafter"/>
</dbReference>
<feature type="compositionally biased region" description="Gly residues" evidence="3">
    <location>
        <begin position="135"/>
        <end position="154"/>
    </location>
</feature>
<feature type="compositionally biased region" description="Low complexity" evidence="3">
    <location>
        <begin position="43"/>
        <end position="52"/>
    </location>
</feature>
<accession>A0A4R4V914</accession>
<dbReference type="SUPFAM" id="SSF51419">
    <property type="entry name" value="PLP-binding barrel"/>
    <property type="match status" value="1"/>
</dbReference>
<evidence type="ECO:0000256" key="1">
    <source>
        <dbReference type="ARBA" id="ARBA00001933"/>
    </source>
</evidence>
<feature type="compositionally biased region" description="Gly residues" evidence="3">
    <location>
        <begin position="1"/>
        <end position="13"/>
    </location>
</feature>
<dbReference type="GO" id="GO:0008836">
    <property type="term" value="F:diaminopimelate decarboxylase activity"/>
    <property type="evidence" value="ECO:0007669"/>
    <property type="project" value="TreeGrafter"/>
</dbReference>
<comment type="cofactor">
    <cofactor evidence="1">
        <name>pyridoxal 5'-phosphate</name>
        <dbReference type="ChEBI" id="CHEBI:597326"/>
    </cofactor>
</comment>
<feature type="domain" description="Orn/DAP/Arg decarboxylase 2 N-terminal" evidence="4">
    <location>
        <begin position="194"/>
        <end position="408"/>
    </location>
</feature>
<dbReference type="InterPro" id="IPR002433">
    <property type="entry name" value="Orn_de-COase"/>
</dbReference>
<dbReference type="EMBL" id="SMKO01000139">
    <property type="protein sequence ID" value="TDC98334.1"/>
    <property type="molecule type" value="Genomic_DNA"/>
</dbReference>
<dbReference type="PANTHER" id="PTHR43727:SF2">
    <property type="entry name" value="GROUP IV DECARBOXYLASE"/>
    <property type="match status" value="1"/>
</dbReference>
<keyword evidence="6" id="KW-1185">Reference proteome</keyword>
<dbReference type="SUPFAM" id="SSF50621">
    <property type="entry name" value="Alanine racemase C-terminal domain-like"/>
    <property type="match status" value="1"/>
</dbReference>
<name>A0A4R4V914_9ACTN</name>
<dbReference type="Proteomes" id="UP000295258">
    <property type="component" value="Unassembled WGS sequence"/>
</dbReference>
<comment type="caution">
    <text evidence="5">The sequence shown here is derived from an EMBL/GenBank/DDBJ whole genome shotgun (WGS) entry which is preliminary data.</text>
</comment>
<feature type="compositionally biased region" description="Basic residues" evidence="3">
    <location>
        <begin position="99"/>
        <end position="117"/>
    </location>
</feature>
<proteinExistence type="predicted"/>
<feature type="region of interest" description="Disordered" evidence="3">
    <location>
        <begin position="1"/>
        <end position="166"/>
    </location>
</feature>
<protein>
    <recommendedName>
        <fullName evidence="4">Orn/DAP/Arg decarboxylase 2 N-terminal domain-containing protein</fullName>
    </recommendedName>
</protein>
<dbReference type="Gene3D" id="2.40.37.10">
    <property type="entry name" value="Lyase, Ornithine Decarboxylase, Chain A, domain 1"/>
    <property type="match status" value="1"/>
</dbReference>
<evidence type="ECO:0000313" key="6">
    <source>
        <dbReference type="Proteomes" id="UP000295258"/>
    </source>
</evidence>
<dbReference type="GO" id="GO:0006596">
    <property type="term" value="P:polyamine biosynthetic process"/>
    <property type="evidence" value="ECO:0007669"/>
    <property type="project" value="InterPro"/>
</dbReference>
<dbReference type="InterPro" id="IPR022644">
    <property type="entry name" value="De-COase2_N"/>
</dbReference>
<feature type="compositionally biased region" description="Low complexity" evidence="3">
    <location>
        <begin position="123"/>
        <end position="134"/>
    </location>
</feature>
<dbReference type="AlphaFoldDB" id="A0A4R4V914"/>
<dbReference type="PANTHER" id="PTHR43727">
    <property type="entry name" value="DIAMINOPIMELATE DECARBOXYLASE"/>
    <property type="match status" value="1"/>
</dbReference>
<evidence type="ECO:0000313" key="5">
    <source>
        <dbReference type="EMBL" id="TDC98334.1"/>
    </source>
</evidence>
<reference evidence="5 6" key="1">
    <citation type="submission" date="2019-03" db="EMBL/GenBank/DDBJ databases">
        <title>Draft genome sequences of novel Actinobacteria.</title>
        <authorList>
            <person name="Sahin N."/>
            <person name="Ay H."/>
            <person name="Saygin H."/>
        </authorList>
    </citation>
    <scope>NUCLEOTIDE SEQUENCE [LARGE SCALE GENOMIC DNA]</scope>
    <source>
        <strain evidence="5 6">KC310</strain>
    </source>
</reference>
<sequence>MVGGVRAGRGAAGAGAVFHARRGAGTPPAERPGRPGHLRPARAGRLPRPGGHQARRGPARARRAAPRRRRRPHLRRRARLGPGGLLPARQPPHRDRRDARRTRRRAAARVVAHRPRPARPPGRRAGPAAAPVGPAGRGAAAGQGEPGRALGQGGRPRRRLRPDRQPARVIGARVRDAATSLPAVPAYLYDLPALDEHVASVRRALGAAELYYAVKANPDAELLRVLAGHVDGFEVSSGGEHAHVTSLFPGMPVALGGPGKTDAELRLPHHRLHVESPNELRRLLATGLEADVLLRLNPDLPAEGAALTMSGPFGMDEEGVAECLPLFGERVRLRGLHTHLASGLDADQLLRLAGILLGAAYDEVNLGGGMAVSYAAPERRFDWEAYGAGLAALGRGRRLRIEPGRALTVYCGFYVTRVVDVKRVRGEAYAIVLGGTHHLRTPATKGHDQPFTVLSTGAGPGVADEPITFVGQLCTPKDVFARNIRTTARVGDTVVFEMAGAYAWNISHHDFLMHPKPAFHYLRS</sequence>
<evidence type="ECO:0000256" key="2">
    <source>
        <dbReference type="ARBA" id="ARBA00022898"/>
    </source>
</evidence>
<dbReference type="InterPro" id="IPR009006">
    <property type="entry name" value="Ala_racemase/Decarboxylase_C"/>
</dbReference>
<evidence type="ECO:0000259" key="4">
    <source>
        <dbReference type="Pfam" id="PF02784"/>
    </source>
</evidence>
<dbReference type="Pfam" id="PF02784">
    <property type="entry name" value="Orn_Arg_deC_N"/>
    <property type="match status" value="1"/>
</dbReference>